<proteinExistence type="predicted"/>
<evidence type="ECO:0000313" key="3">
    <source>
        <dbReference type="Proteomes" id="UP000006575"/>
    </source>
</evidence>
<feature type="region of interest" description="Disordered" evidence="1">
    <location>
        <begin position="1"/>
        <end position="39"/>
    </location>
</feature>
<evidence type="ECO:0000313" key="2">
    <source>
        <dbReference type="EMBL" id="CAK11547.1"/>
    </source>
</evidence>
<dbReference type="KEGG" id="rle:pRL70022"/>
<sequence>MSHSPRRPQGHRGPSNFSAAPLTRHDEKIGSSARRRWRSLSRSLTPWVANAGTFSSERKGDFLCLISTFSCFMPSSPASSFS</sequence>
<organism evidence="2 3">
    <name type="scientific">Rhizobium johnstonii (strain DSM 114642 / LMG 32736 / 3841)</name>
    <name type="common">Rhizobium leguminosarum bv. viciae</name>
    <dbReference type="NCBI Taxonomy" id="216596"/>
    <lineage>
        <taxon>Bacteria</taxon>
        <taxon>Pseudomonadati</taxon>
        <taxon>Pseudomonadota</taxon>
        <taxon>Alphaproteobacteria</taxon>
        <taxon>Hyphomicrobiales</taxon>
        <taxon>Rhizobiaceae</taxon>
        <taxon>Rhizobium/Agrobacterium group</taxon>
        <taxon>Rhizobium</taxon>
        <taxon>Rhizobium johnstonii</taxon>
    </lineage>
</organism>
<dbReference type="EnsemblBacteria" id="CAK11547">
    <property type="protein sequence ID" value="CAK11547"/>
    <property type="gene ID" value="pRL70022"/>
</dbReference>
<gene>
    <name evidence="2" type="ordered locus">pRL70022</name>
</gene>
<dbReference type="EMBL" id="AM236081">
    <property type="protein sequence ID" value="CAK11547.1"/>
    <property type="molecule type" value="Genomic_DNA"/>
</dbReference>
<accession>Q1M9Z4</accession>
<keyword evidence="2" id="KW-0614">Plasmid</keyword>
<dbReference type="HOGENOM" id="CLU_2555894_0_0_5"/>
<feature type="compositionally biased region" description="Basic residues" evidence="1">
    <location>
        <begin position="1"/>
        <end position="10"/>
    </location>
</feature>
<dbReference type="AlphaFoldDB" id="Q1M9Z4"/>
<geneLocation type="plasmid" evidence="2 3">
    <name>pRL7</name>
</geneLocation>
<keyword evidence="3" id="KW-1185">Reference proteome</keyword>
<protein>
    <submittedName>
        <fullName evidence="2">DNA binding protein</fullName>
    </submittedName>
</protein>
<dbReference type="Proteomes" id="UP000006575">
    <property type="component" value="Plasmid pRL7"/>
</dbReference>
<reference evidence="2 3" key="1">
    <citation type="journal article" date="2006" name="Genome Biol.">
        <title>The genome of Rhizobium leguminosarum has recognizable core and accessory components.</title>
        <authorList>
            <person name="Young J.W."/>
            <person name="Crossman L.C."/>
            <person name="Johnston A.W.B."/>
            <person name="Thomson N.R."/>
            <person name="Ghazoui Z.F."/>
            <person name="Hull K.H."/>
            <person name="Wexler M."/>
            <person name="Curson A.R.J."/>
            <person name="Todd J.D."/>
            <person name="Poole P.S."/>
            <person name="Mauchline T.H."/>
            <person name="East A.K."/>
            <person name="Quail M.A."/>
            <person name="Churcher C."/>
            <person name="Arrowsmith C."/>
            <person name="Cherevach A."/>
            <person name="Chillingworth T."/>
            <person name="Clarke K."/>
            <person name="Cronin A."/>
            <person name="Davis P."/>
            <person name="Fraser A."/>
            <person name="Hance Z."/>
            <person name="Hauser H."/>
            <person name="Jagels K."/>
            <person name="Moule S."/>
            <person name="Mungall K."/>
            <person name="Norbertczak H."/>
            <person name="Rabbinowitsch E."/>
            <person name="Sanders M."/>
            <person name="Simmonds M."/>
            <person name="Whitehead S."/>
            <person name="Parkhill J."/>
        </authorList>
    </citation>
    <scope>NUCLEOTIDE SEQUENCE [LARGE SCALE GENOMIC DNA]</scope>
    <source>
        <strain evidence="3">DSM 114642 / LMG 32736 / 3841</strain>
    </source>
</reference>
<evidence type="ECO:0000256" key="1">
    <source>
        <dbReference type="SAM" id="MobiDB-lite"/>
    </source>
</evidence>
<name>Q1M9Z4_RHIJ3</name>